<dbReference type="EMBL" id="BAABKB010000002">
    <property type="protein sequence ID" value="GAA4998215.1"/>
    <property type="molecule type" value="Genomic_DNA"/>
</dbReference>
<comment type="caution">
    <text evidence="2">The sequence shown here is derived from an EMBL/GenBank/DDBJ whole genome shotgun (WGS) entry which is preliminary data.</text>
</comment>
<sequence>MAAQLCGGQDPPLYVGQVVQGAGGERGVVVHAPGFPAPEPPSNRCYTVVDKCGQGRPKVRTFDCRKALVRTGSNTGYGSEYLYFVTTWCRPSDKRKDRLARRCAERPCESQAPVRPEAGTTEGTGRSRCPHDAVPCGGAGDGPPDRPAGSPSSELTRPSRSAGAVRRVQPAAAMSHA</sequence>
<evidence type="ECO:0000256" key="1">
    <source>
        <dbReference type="SAM" id="MobiDB-lite"/>
    </source>
</evidence>
<proteinExistence type="predicted"/>
<keyword evidence="3" id="KW-1185">Reference proteome</keyword>
<name>A0ABP9IHL7_9ACTN</name>
<reference evidence="3" key="1">
    <citation type="journal article" date="2019" name="Int. J. Syst. Evol. Microbiol.">
        <title>The Global Catalogue of Microorganisms (GCM) 10K type strain sequencing project: providing services to taxonomists for standard genome sequencing and annotation.</title>
        <authorList>
            <consortium name="The Broad Institute Genomics Platform"/>
            <consortium name="The Broad Institute Genome Sequencing Center for Infectious Disease"/>
            <person name="Wu L."/>
            <person name="Ma J."/>
        </authorList>
    </citation>
    <scope>NUCLEOTIDE SEQUENCE [LARGE SCALE GENOMIC DNA]</scope>
    <source>
        <strain evidence="3">JCM 18409</strain>
    </source>
</reference>
<organism evidence="2 3">
    <name type="scientific">Streptomyces siamensis</name>
    <dbReference type="NCBI Taxonomy" id="1274986"/>
    <lineage>
        <taxon>Bacteria</taxon>
        <taxon>Bacillati</taxon>
        <taxon>Actinomycetota</taxon>
        <taxon>Actinomycetes</taxon>
        <taxon>Kitasatosporales</taxon>
        <taxon>Streptomycetaceae</taxon>
        <taxon>Streptomyces</taxon>
    </lineage>
</organism>
<evidence type="ECO:0000313" key="2">
    <source>
        <dbReference type="EMBL" id="GAA4998215.1"/>
    </source>
</evidence>
<dbReference type="Proteomes" id="UP001501759">
    <property type="component" value="Unassembled WGS sequence"/>
</dbReference>
<feature type="region of interest" description="Disordered" evidence="1">
    <location>
        <begin position="105"/>
        <end position="177"/>
    </location>
</feature>
<evidence type="ECO:0000313" key="3">
    <source>
        <dbReference type="Proteomes" id="UP001501759"/>
    </source>
</evidence>
<gene>
    <name evidence="2" type="ORF">GCM10023335_09600</name>
</gene>
<protein>
    <submittedName>
        <fullName evidence="2">Uncharacterized protein</fullName>
    </submittedName>
</protein>
<accession>A0ABP9IHL7</accession>